<dbReference type="InterPro" id="IPR000835">
    <property type="entry name" value="HTH_MarR-typ"/>
</dbReference>
<reference evidence="2 3" key="1">
    <citation type="submission" date="2020-03" db="EMBL/GenBank/DDBJ databases">
        <title>Two novel Motilibacter sp.</title>
        <authorList>
            <person name="Liu S."/>
        </authorList>
    </citation>
    <scope>NUCLEOTIDE SEQUENCE [LARGE SCALE GENOMIC DNA]</scope>
    <source>
        <strain evidence="2 3">E257</strain>
    </source>
</reference>
<keyword evidence="3" id="KW-1185">Reference proteome</keyword>
<dbReference type="InterPro" id="IPR052526">
    <property type="entry name" value="HTH-type_Bedaq_tolerance"/>
</dbReference>
<proteinExistence type="predicted"/>
<sequence>MPDNETAALSSGLRMSVMRLARRLRNQRSAELGLPLAQLTALATLDRNGPMSPGELADCEHVSAPTMTRVLAALTDAGLVAREAHPSDGRQQIVSVTPQAHELLEADRRRRDAWLATRLSELTDEERAALAAAAPVLARLAEG</sequence>
<organism evidence="2 3">
    <name type="scientific">Motilibacter deserti</name>
    <dbReference type="NCBI Taxonomy" id="2714956"/>
    <lineage>
        <taxon>Bacteria</taxon>
        <taxon>Bacillati</taxon>
        <taxon>Actinomycetota</taxon>
        <taxon>Actinomycetes</taxon>
        <taxon>Motilibacterales</taxon>
        <taxon>Motilibacteraceae</taxon>
        <taxon>Motilibacter</taxon>
    </lineage>
</organism>
<dbReference type="InterPro" id="IPR036390">
    <property type="entry name" value="WH_DNA-bd_sf"/>
</dbReference>
<dbReference type="EMBL" id="JAANNP010000008">
    <property type="protein sequence ID" value="NHC14576.1"/>
    <property type="molecule type" value="Genomic_DNA"/>
</dbReference>
<dbReference type="Proteomes" id="UP000800981">
    <property type="component" value="Unassembled WGS sequence"/>
</dbReference>
<dbReference type="PANTHER" id="PTHR39515:SF2">
    <property type="entry name" value="HTH-TYPE TRANSCRIPTIONAL REGULATOR RV0880"/>
    <property type="match status" value="1"/>
</dbReference>
<name>A0ABX0GUI7_9ACTN</name>
<evidence type="ECO:0000313" key="2">
    <source>
        <dbReference type="EMBL" id="NHC14576.1"/>
    </source>
</evidence>
<dbReference type="InterPro" id="IPR036388">
    <property type="entry name" value="WH-like_DNA-bd_sf"/>
</dbReference>
<accession>A0ABX0GUI7</accession>
<evidence type="ECO:0000313" key="3">
    <source>
        <dbReference type="Proteomes" id="UP000800981"/>
    </source>
</evidence>
<dbReference type="RefSeq" id="WP_166282248.1">
    <property type="nucleotide sequence ID" value="NZ_JAANNP010000008.1"/>
</dbReference>
<feature type="domain" description="HTH marR-type" evidence="1">
    <location>
        <begin position="6"/>
        <end position="142"/>
    </location>
</feature>
<dbReference type="PANTHER" id="PTHR39515">
    <property type="entry name" value="CONSERVED PROTEIN"/>
    <property type="match status" value="1"/>
</dbReference>
<evidence type="ECO:0000259" key="1">
    <source>
        <dbReference type="PROSITE" id="PS50995"/>
    </source>
</evidence>
<dbReference type="SUPFAM" id="SSF46785">
    <property type="entry name" value="Winged helix' DNA-binding domain"/>
    <property type="match status" value="1"/>
</dbReference>
<dbReference type="Gene3D" id="1.10.10.10">
    <property type="entry name" value="Winged helix-like DNA-binding domain superfamily/Winged helix DNA-binding domain"/>
    <property type="match status" value="1"/>
</dbReference>
<comment type="caution">
    <text evidence="2">The sequence shown here is derived from an EMBL/GenBank/DDBJ whole genome shotgun (WGS) entry which is preliminary data.</text>
</comment>
<protein>
    <submittedName>
        <fullName evidence="2">MarR family transcriptional regulator</fullName>
    </submittedName>
</protein>
<dbReference type="PRINTS" id="PR00598">
    <property type="entry name" value="HTHMARR"/>
</dbReference>
<dbReference type="SMART" id="SM00347">
    <property type="entry name" value="HTH_MARR"/>
    <property type="match status" value="1"/>
</dbReference>
<gene>
    <name evidence="2" type="ORF">G9H71_12385</name>
</gene>
<dbReference type="PROSITE" id="PS50995">
    <property type="entry name" value="HTH_MARR_2"/>
    <property type="match status" value="1"/>
</dbReference>
<dbReference type="Pfam" id="PF12802">
    <property type="entry name" value="MarR_2"/>
    <property type="match status" value="1"/>
</dbReference>